<gene>
    <name evidence="3" type="ORF">PENCOP_c001G05696</name>
</gene>
<dbReference type="STRING" id="36646.A0A1V6V8C4"/>
<name>A0A1V6V8C4_9EURO</name>
<accession>A0A1V6V8C4</accession>
<proteinExistence type="predicted"/>
<evidence type="ECO:0000313" key="3">
    <source>
        <dbReference type="EMBL" id="OQE46940.1"/>
    </source>
</evidence>
<reference evidence="4" key="1">
    <citation type="journal article" date="2017" name="Nat. Microbiol.">
        <title>Global analysis of biosynthetic gene clusters reveals vast potential of secondary metabolite production in Penicillium species.</title>
        <authorList>
            <person name="Nielsen J.C."/>
            <person name="Grijseels S."/>
            <person name="Prigent S."/>
            <person name="Ji B."/>
            <person name="Dainat J."/>
            <person name="Nielsen K.F."/>
            <person name="Frisvad J.C."/>
            <person name="Workman M."/>
            <person name="Nielsen J."/>
        </authorList>
    </citation>
    <scope>NUCLEOTIDE SEQUENCE [LARGE SCALE GENOMIC DNA]</scope>
    <source>
        <strain evidence="4">IBT 31321</strain>
    </source>
</reference>
<dbReference type="Proteomes" id="UP000191500">
    <property type="component" value="Unassembled WGS sequence"/>
</dbReference>
<dbReference type="EMBL" id="MDDG01000001">
    <property type="protein sequence ID" value="OQE46940.1"/>
    <property type="molecule type" value="Genomic_DNA"/>
</dbReference>
<organism evidence="3 4">
    <name type="scientific">Penicillium coprophilum</name>
    <dbReference type="NCBI Taxonomy" id="36646"/>
    <lineage>
        <taxon>Eukaryota</taxon>
        <taxon>Fungi</taxon>
        <taxon>Dikarya</taxon>
        <taxon>Ascomycota</taxon>
        <taxon>Pezizomycotina</taxon>
        <taxon>Eurotiomycetes</taxon>
        <taxon>Eurotiomycetidae</taxon>
        <taxon>Eurotiales</taxon>
        <taxon>Aspergillaceae</taxon>
        <taxon>Penicillium</taxon>
    </lineage>
</organism>
<feature type="region of interest" description="Disordered" evidence="2">
    <location>
        <begin position="372"/>
        <end position="395"/>
    </location>
</feature>
<keyword evidence="1" id="KW-0175">Coiled coil</keyword>
<keyword evidence="4" id="KW-1185">Reference proteome</keyword>
<feature type="coiled-coil region" evidence="1">
    <location>
        <begin position="59"/>
        <end position="96"/>
    </location>
</feature>
<evidence type="ECO:0000256" key="2">
    <source>
        <dbReference type="SAM" id="MobiDB-lite"/>
    </source>
</evidence>
<comment type="caution">
    <text evidence="3">The sequence shown here is derived from an EMBL/GenBank/DDBJ whole genome shotgun (WGS) entry which is preliminary data.</text>
</comment>
<sequence>MSINTKLPPGNDTSMAQFEGITSPAGERLDEVAPSEAQSLAEARAIPTCDFAMIVDDAQKELEKERKGHQATKVALEKAQQEAEKYRRSWKQSVNELNRHLRQGQGFNQLTDEELLRDVSELRFNIRSFAVQHFEHELGSVTIVPNDYDVINRYVPLHEQEFEAYIRNKTMRPELMQAFIWRVLFVLVFDHQFRWAGNEAGTLMKEMVELFDPLVKATEDKVPDPLRKFHSWRANTSSMLIHLKSLGENNSQDDVHVFATRQSLALNKWLCRFSHSDPEMLHSQLTDLIKQTVRLDQDLSRQVASIRWSFARGSSLEFNPSSMTLPSNYQKPSEALKVRLVLAPGITRRGRSSGDQFDKIVLLLKTEVTCEDPKPGPADLSSDGIMERVRKSYRP</sequence>
<protein>
    <submittedName>
        <fullName evidence="3">Uncharacterized protein</fullName>
    </submittedName>
</protein>
<evidence type="ECO:0000256" key="1">
    <source>
        <dbReference type="SAM" id="Coils"/>
    </source>
</evidence>
<feature type="compositionally biased region" description="Basic and acidic residues" evidence="2">
    <location>
        <begin position="385"/>
        <end position="395"/>
    </location>
</feature>
<evidence type="ECO:0000313" key="4">
    <source>
        <dbReference type="Proteomes" id="UP000191500"/>
    </source>
</evidence>
<dbReference type="AlphaFoldDB" id="A0A1V6V8C4"/>